<dbReference type="InterPro" id="IPR010905">
    <property type="entry name" value="Glyco_hydro_88"/>
</dbReference>
<evidence type="ECO:0000313" key="5">
    <source>
        <dbReference type="EMBL" id="ADV63829.1"/>
    </source>
</evidence>
<dbReference type="GO" id="GO:0052757">
    <property type="term" value="F:chondroitin hydrolase activity"/>
    <property type="evidence" value="ECO:0007669"/>
    <property type="project" value="TreeGrafter"/>
</dbReference>
<evidence type="ECO:0000256" key="4">
    <source>
        <dbReference type="PIRSR" id="PIRSR610905-2"/>
    </source>
</evidence>
<feature type="binding site" evidence="4">
    <location>
        <position position="101"/>
    </location>
    <ligand>
        <name>substrate</name>
    </ligand>
</feature>
<dbReference type="Gene3D" id="1.50.10.10">
    <property type="match status" value="1"/>
</dbReference>
<dbReference type="InterPro" id="IPR008928">
    <property type="entry name" value="6-hairpin_glycosidase_sf"/>
</dbReference>
<feature type="binding site" evidence="4">
    <location>
        <position position="216"/>
    </location>
    <ligand>
        <name>substrate</name>
    </ligand>
</feature>
<protein>
    <submittedName>
        <fullName evidence="5">Glycosyl hydrolase family 88</fullName>
    </submittedName>
</protein>
<dbReference type="eggNOG" id="COG4225">
    <property type="taxonomic scope" value="Bacteria"/>
</dbReference>
<dbReference type="SUPFAM" id="SSF48208">
    <property type="entry name" value="Six-hairpin glycosidases"/>
    <property type="match status" value="1"/>
</dbReference>
<dbReference type="Pfam" id="PF07470">
    <property type="entry name" value="Glyco_hydro_88"/>
    <property type="match status" value="1"/>
</dbReference>
<dbReference type="STRING" id="575540.Isop_3267"/>
<dbReference type="OrthoDB" id="428577at2"/>
<keyword evidence="6" id="KW-1185">Reference proteome</keyword>
<evidence type="ECO:0000256" key="3">
    <source>
        <dbReference type="PIRSR" id="PIRSR610905-1"/>
    </source>
</evidence>
<organism evidence="5 6">
    <name type="scientific">Isosphaera pallida (strain ATCC 43644 / DSM 9630 / IS1B)</name>
    <dbReference type="NCBI Taxonomy" id="575540"/>
    <lineage>
        <taxon>Bacteria</taxon>
        <taxon>Pseudomonadati</taxon>
        <taxon>Planctomycetota</taxon>
        <taxon>Planctomycetia</taxon>
        <taxon>Isosphaerales</taxon>
        <taxon>Isosphaeraceae</taxon>
        <taxon>Isosphaera</taxon>
    </lineage>
</organism>
<sequence>MAQPPLDLTLDAVRQLFQHALEFAASQVRTTHEADPDFYPMYTRVGRWKHDGEQWTDWCKGFFPGIMWQLHRYSGDPWMREKAELLSKRLESKQHDRDVHDLGFIFLSTYLPWYELTHDPALNQVLITAGKTLALRFMPKGRYLRSFVAPESLFIDIMMNVPIIFRAARETGDPDLFELAKAHCRTTATYLVRPDGGTAHEGIFNLDTGEFLKQTTHQGLRGDSDWTRGLAWSLYGFGTVFTYTHDPDDLNIARRNADHFLERLDDSFVPPWDFDVPEGPDRIPDSSAGAIAASGLLQLADLVADHADPADPEAARRYRAAALAILRALCQPSFLADQTPGWEGILKRGVYHFHKKLGVDESVIFGDYFFVEALCKALALKTLSASPGIGSQKTTSA</sequence>
<dbReference type="KEGG" id="ipa:Isop_3267"/>
<evidence type="ECO:0000256" key="1">
    <source>
        <dbReference type="ARBA" id="ARBA00022801"/>
    </source>
</evidence>
<feature type="binding site" evidence="4">
    <location>
        <position position="156"/>
    </location>
    <ligand>
        <name>substrate</name>
    </ligand>
</feature>
<gene>
    <name evidence="5" type="ordered locus">Isop_3267</name>
</gene>
<feature type="active site" description="Proton donor" evidence="3">
    <location>
        <position position="156"/>
    </location>
</feature>
<comment type="similarity">
    <text evidence="2">Belongs to the glycosyl hydrolase 88 family.</text>
</comment>
<name>E8R576_ISOPI</name>
<dbReference type="InParanoid" id="E8R576"/>
<dbReference type="EMBL" id="CP002353">
    <property type="protein sequence ID" value="ADV63829.1"/>
    <property type="molecule type" value="Genomic_DNA"/>
</dbReference>
<dbReference type="HOGENOM" id="CLU_027158_1_1_0"/>
<dbReference type="PANTHER" id="PTHR36845:SF1">
    <property type="entry name" value="HYDROLASE, PUTATIVE (AFU_ORTHOLOGUE AFUA_7G05090)-RELATED"/>
    <property type="match status" value="1"/>
</dbReference>
<dbReference type="RefSeq" id="WP_013566117.1">
    <property type="nucleotide sequence ID" value="NC_014962.1"/>
</dbReference>
<proteinExistence type="inferred from homology"/>
<evidence type="ECO:0000256" key="2">
    <source>
        <dbReference type="ARBA" id="ARBA00038358"/>
    </source>
</evidence>
<accession>E8R576</accession>
<feature type="active site" description="Nucleophile" evidence="3">
    <location>
        <position position="101"/>
    </location>
</feature>
<dbReference type="Proteomes" id="UP000008631">
    <property type="component" value="Chromosome"/>
</dbReference>
<evidence type="ECO:0000313" key="6">
    <source>
        <dbReference type="Proteomes" id="UP000008631"/>
    </source>
</evidence>
<feature type="binding site" evidence="4">
    <location>
        <position position="228"/>
    </location>
    <ligand>
        <name>substrate</name>
    </ligand>
</feature>
<dbReference type="GO" id="GO:0000272">
    <property type="term" value="P:polysaccharide catabolic process"/>
    <property type="evidence" value="ECO:0007669"/>
    <property type="project" value="TreeGrafter"/>
</dbReference>
<reference key="1">
    <citation type="submission" date="2010-11" db="EMBL/GenBank/DDBJ databases">
        <title>The complete sequence of chromosome of Isophaera pallida ATCC 43644.</title>
        <authorList>
            <consortium name="US DOE Joint Genome Institute (JGI-PGF)"/>
            <person name="Lucas S."/>
            <person name="Copeland A."/>
            <person name="Lapidus A."/>
            <person name="Bruce D."/>
            <person name="Goodwin L."/>
            <person name="Pitluck S."/>
            <person name="Kyrpides N."/>
            <person name="Mavromatis K."/>
            <person name="Pagani I."/>
            <person name="Ivanova N."/>
            <person name="Saunders E."/>
            <person name="Brettin T."/>
            <person name="Detter J.C."/>
            <person name="Han C."/>
            <person name="Tapia R."/>
            <person name="Land M."/>
            <person name="Hauser L."/>
            <person name="Markowitz V."/>
            <person name="Cheng J.-F."/>
            <person name="Hugenholtz P."/>
            <person name="Woyke T."/>
            <person name="Wu D."/>
            <person name="Eisen J.A."/>
        </authorList>
    </citation>
    <scope>NUCLEOTIDE SEQUENCE</scope>
    <source>
        <strain>ATCC 43644</strain>
    </source>
</reference>
<feature type="binding site" evidence="4">
    <location>
        <position position="232"/>
    </location>
    <ligand>
        <name>substrate</name>
    </ligand>
</feature>
<keyword evidence="1 5" id="KW-0378">Hydrolase</keyword>
<reference evidence="5 6" key="2">
    <citation type="journal article" date="2011" name="Stand. Genomic Sci.">
        <title>Complete genome sequence of Isosphaera pallida type strain (IS1B).</title>
        <authorList>
            <consortium name="US DOE Joint Genome Institute (JGI-PGF)"/>
            <person name="Goker M."/>
            <person name="Cleland D."/>
            <person name="Saunders E."/>
            <person name="Lapidus A."/>
            <person name="Nolan M."/>
            <person name="Lucas S."/>
            <person name="Hammon N."/>
            <person name="Deshpande S."/>
            <person name="Cheng J.F."/>
            <person name="Tapia R."/>
            <person name="Han C."/>
            <person name="Goodwin L."/>
            <person name="Pitluck S."/>
            <person name="Liolios K."/>
            <person name="Pagani I."/>
            <person name="Ivanova N."/>
            <person name="Mavromatis K."/>
            <person name="Pati A."/>
            <person name="Chen A."/>
            <person name="Palaniappan K."/>
            <person name="Land M."/>
            <person name="Hauser L."/>
            <person name="Chang Y.J."/>
            <person name="Jeffries C.D."/>
            <person name="Detter J.C."/>
            <person name="Beck B."/>
            <person name="Woyke T."/>
            <person name="Bristow J."/>
            <person name="Eisen J.A."/>
            <person name="Markowitz V."/>
            <person name="Hugenholtz P."/>
            <person name="Kyrpides N.C."/>
            <person name="Klenk H.P."/>
        </authorList>
    </citation>
    <scope>NUCLEOTIDE SEQUENCE [LARGE SCALE GENOMIC DNA]</scope>
    <source>
        <strain evidence="6">ATCC 43644 / DSM 9630 / IS1B</strain>
    </source>
</reference>
<dbReference type="PANTHER" id="PTHR36845">
    <property type="entry name" value="HYDROLASE, PUTATIVE (AFU_ORTHOLOGUE AFUA_7G05090)-RELATED"/>
    <property type="match status" value="1"/>
</dbReference>
<dbReference type="InterPro" id="IPR012341">
    <property type="entry name" value="6hp_glycosidase-like_sf"/>
</dbReference>
<dbReference type="AlphaFoldDB" id="E8R576"/>
<dbReference type="InterPro" id="IPR052369">
    <property type="entry name" value="UG_Glycosaminoglycan_Hydrolase"/>
</dbReference>